<dbReference type="PROSITE" id="PS51898">
    <property type="entry name" value="TYR_RECOMBINASE"/>
    <property type="match status" value="1"/>
</dbReference>
<evidence type="ECO:0000256" key="1">
    <source>
        <dbReference type="ARBA" id="ARBA00022505"/>
    </source>
</evidence>
<keyword evidence="1 3" id="KW-0500">Molybdenum</keyword>
<dbReference type="InterPro" id="IPR008995">
    <property type="entry name" value="Mo/tungstate-bd_C_term_dom"/>
</dbReference>
<reference evidence="6 7" key="1">
    <citation type="submission" date="2020-04" db="EMBL/GenBank/DDBJ databases">
        <authorList>
            <consortium name="Desulfovibrio sp. FSS-1 genome sequencing consortium"/>
            <person name="Shimoshige H."/>
            <person name="Kobayashi H."/>
            <person name="Maekawa T."/>
        </authorList>
    </citation>
    <scope>NUCLEOTIDE SEQUENCE [LARGE SCALE GENOMIC DNA]</scope>
    <source>
        <strain evidence="6 7">SIID29052-01</strain>
    </source>
</reference>
<organism evidence="6 7">
    <name type="scientific">Fundidesulfovibrio magnetotacticus</name>
    <dbReference type="NCBI Taxonomy" id="2730080"/>
    <lineage>
        <taxon>Bacteria</taxon>
        <taxon>Pseudomonadati</taxon>
        <taxon>Thermodesulfobacteriota</taxon>
        <taxon>Desulfovibrionia</taxon>
        <taxon>Desulfovibrionales</taxon>
        <taxon>Desulfovibrionaceae</taxon>
        <taxon>Fundidesulfovibrio</taxon>
    </lineage>
</organism>
<dbReference type="Proteomes" id="UP000494245">
    <property type="component" value="Unassembled WGS sequence"/>
</dbReference>
<dbReference type="Gene3D" id="1.10.443.10">
    <property type="entry name" value="Intergrase catalytic core"/>
    <property type="match status" value="1"/>
</dbReference>
<dbReference type="EMBL" id="BLTE01000019">
    <property type="protein sequence ID" value="GFK95613.1"/>
    <property type="molecule type" value="Genomic_DNA"/>
</dbReference>
<dbReference type="InterPro" id="IPR013762">
    <property type="entry name" value="Integrase-like_cat_sf"/>
</dbReference>
<keyword evidence="2" id="KW-0233">DNA recombination</keyword>
<feature type="domain" description="Mop" evidence="4">
    <location>
        <begin position="292"/>
        <end position="356"/>
    </location>
</feature>
<dbReference type="InterPro" id="IPR004606">
    <property type="entry name" value="Mop_domain"/>
</dbReference>
<dbReference type="SUPFAM" id="SSF50331">
    <property type="entry name" value="MOP-like"/>
    <property type="match status" value="2"/>
</dbReference>
<dbReference type="InterPro" id="IPR011010">
    <property type="entry name" value="DNA_brk_join_enz"/>
</dbReference>
<dbReference type="Pfam" id="PF03459">
    <property type="entry name" value="TOBE"/>
    <property type="match status" value="2"/>
</dbReference>
<evidence type="ECO:0000313" key="7">
    <source>
        <dbReference type="Proteomes" id="UP000494245"/>
    </source>
</evidence>
<comment type="caution">
    <text evidence="6">The sequence shown here is derived from an EMBL/GenBank/DDBJ whole genome shotgun (WGS) entry which is preliminary data.</text>
</comment>
<evidence type="ECO:0000256" key="3">
    <source>
        <dbReference type="PROSITE-ProRule" id="PRU01213"/>
    </source>
</evidence>
<name>A0A6V8LT20_9BACT</name>
<dbReference type="PROSITE" id="PS51866">
    <property type="entry name" value="MOP"/>
    <property type="match status" value="2"/>
</dbReference>
<proteinExistence type="predicted"/>
<gene>
    <name evidence="6" type="primary">modE</name>
    <name evidence="6" type="ORF">NNJEOMEG_03481</name>
</gene>
<dbReference type="RefSeq" id="WP_173086754.1">
    <property type="nucleotide sequence ID" value="NZ_BLTE01000019.1"/>
</dbReference>
<feature type="domain" description="Tyr recombinase" evidence="5">
    <location>
        <begin position="25"/>
        <end position="210"/>
    </location>
</feature>
<dbReference type="CDD" id="cd00397">
    <property type="entry name" value="DNA_BRE_C"/>
    <property type="match status" value="1"/>
</dbReference>
<accession>A0A6V8LT20</accession>
<dbReference type="SUPFAM" id="SSF56349">
    <property type="entry name" value="DNA breaking-rejoining enzymes"/>
    <property type="match status" value="1"/>
</dbReference>
<dbReference type="GO" id="GO:0006310">
    <property type="term" value="P:DNA recombination"/>
    <property type="evidence" value="ECO:0007669"/>
    <property type="project" value="UniProtKB-KW"/>
</dbReference>
<evidence type="ECO:0000259" key="4">
    <source>
        <dbReference type="PROSITE" id="PS51866"/>
    </source>
</evidence>
<dbReference type="AlphaFoldDB" id="A0A6V8LT20"/>
<evidence type="ECO:0000256" key="2">
    <source>
        <dbReference type="ARBA" id="ARBA00023172"/>
    </source>
</evidence>
<dbReference type="InterPro" id="IPR002104">
    <property type="entry name" value="Integrase_catalytic"/>
</dbReference>
<dbReference type="GO" id="GO:0015074">
    <property type="term" value="P:DNA integration"/>
    <property type="evidence" value="ECO:0007669"/>
    <property type="project" value="InterPro"/>
</dbReference>
<sequence>MLPRDPAPADASDRLPPGKVFSIPEDVKWLDPLQLEALTGAFRAWHAGAATPGARRARSRVWAAYLLLRYTGARLGEVLAVDDLEDLDLERGMVSLGRQGEAPGRRVELPADAAAELRACLEHPDCRPLRGRMLQLDQGFVRKKFYERGREAGLPRELANASALRKSRAIELLRSDVPLAVVQALLGHSTASLTAACQDFSDDDVRRILSRFVRREATRRTSARNAFHGRVARVARGDIQSLVELETLGGFALRALITNDSLEVLELSRDKMATARVKAPWVSVFPGANRPRAGASNAFPGRVERVTLGELAAEVILELPGGTRLCAVVEREEARELREGMPAWGVFPSGAVILDLD</sequence>
<dbReference type="Pfam" id="PF00589">
    <property type="entry name" value="Phage_integrase"/>
    <property type="match status" value="1"/>
</dbReference>
<reference evidence="6 7" key="2">
    <citation type="submission" date="2020-05" db="EMBL/GenBank/DDBJ databases">
        <title>Draft genome sequence of Desulfovibrio sp. strainFSS-1.</title>
        <authorList>
            <person name="Shimoshige H."/>
            <person name="Kobayashi H."/>
            <person name="Maekawa T."/>
        </authorList>
    </citation>
    <scope>NUCLEOTIDE SEQUENCE [LARGE SCALE GENOMIC DNA]</scope>
    <source>
        <strain evidence="6 7">SIID29052-01</strain>
    </source>
</reference>
<evidence type="ECO:0000313" key="6">
    <source>
        <dbReference type="EMBL" id="GFK95613.1"/>
    </source>
</evidence>
<protein>
    <submittedName>
        <fullName evidence="6">Transcriptional regulator ModE</fullName>
    </submittedName>
</protein>
<dbReference type="Gene3D" id="2.40.50.100">
    <property type="match status" value="2"/>
</dbReference>
<dbReference type="NCBIfam" id="TIGR00638">
    <property type="entry name" value="Mop"/>
    <property type="match status" value="1"/>
</dbReference>
<keyword evidence="7" id="KW-1185">Reference proteome</keyword>
<evidence type="ECO:0000259" key="5">
    <source>
        <dbReference type="PROSITE" id="PS51898"/>
    </source>
</evidence>
<dbReference type="InterPro" id="IPR005116">
    <property type="entry name" value="Transp-assoc_OB_typ1"/>
</dbReference>
<dbReference type="GO" id="GO:0015689">
    <property type="term" value="P:molybdate ion transport"/>
    <property type="evidence" value="ECO:0007669"/>
    <property type="project" value="InterPro"/>
</dbReference>
<feature type="domain" description="Mop" evidence="4">
    <location>
        <begin position="220"/>
        <end position="286"/>
    </location>
</feature>
<dbReference type="GO" id="GO:0003677">
    <property type="term" value="F:DNA binding"/>
    <property type="evidence" value="ECO:0007669"/>
    <property type="project" value="InterPro"/>
</dbReference>